<dbReference type="AlphaFoldDB" id="A1ZHE8"/>
<evidence type="ECO:0000259" key="1">
    <source>
        <dbReference type="Pfam" id="PF08818"/>
    </source>
</evidence>
<protein>
    <recommendedName>
        <fullName evidence="1">YdhG-like domain-containing protein</fullName>
    </recommendedName>
</protein>
<comment type="caution">
    <text evidence="2">The sequence shown here is derived from an EMBL/GenBank/DDBJ whole genome shotgun (WGS) entry which is preliminary data.</text>
</comment>
<proteinExistence type="predicted"/>
<gene>
    <name evidence="2" type="ORF">M23134_08246</name>
</gene>
<dbReference type="EMBL" id="AAWS01000007">
    <property type="protein sequence ID" value="EAY30417.1"/>
    <property type="molecule type" value="Genomic_DNA"/>
</dbReference>
<reference evidence="2 3" key="1">
    <citation type="submission" date="2007-01" db="EMBL/GenBank/DDBJ databases">
        <authorList>
            <person name="Haygood M."/>
            <person name="Podell S."/>
            <person name="Anderson C."/>
            <person name="Hopkinson B."/>
            <person name="Roe K."/>
            <person name="Barbeau K."/>
            <person name="Gaasterland T."/>
            <person name="Ferriera S."/>
            <person name="Johnson J."/>
            <person name="Kravitz S."/>
            <person name="Beeson K."/>
            <person name="Sutton G."/>
            <person name="Rogers Y.-H."/>
            <person name="Friedman R."/>
            <person name="Frazier M."/>
            <person name="Venter J.C."/>
        </authorList>
    </citation>
    <scope>NUCLEOTIDE SEQUENCE [LARGE SCALE GENOMIC DNA]</scope>
    <source>
        <strain evidence="2 3">ATCC 23134</strain>
    </source>
</reference>
<accession>A1ZHE8</accession>
<evidence type="ECO:0000313" key="2">
    <source>
        <dbReference type="EMBL" id="EAY30417.1"/>
    </source>
</evidence>
<dbReference type="SUPFAM" id="SSF159888">
    <property type="entry name" value="YdhG-like"/>
    <property type="match status" value="1"/>
</dbReference>
<evidence type="ECO:0000313" key="3">
    <source>
        <dbReference type="Proteomes" id="UP000004095"/>
    </source>
</evidence>
<dbReference type="Pfam" id="PF08818">
    <property type="entry name" value="DUF1801"/>
    <property type="match status" value="1"/>
</dbReference>
<keyword evidence="3" id="KW-1185">Reference proteome</keyword>
<dbReference type="RefSeq" id="WP_002695443.1">
    <property type="nucleotide sequence ID" value="NZ_AAWS01000007.1"/>
</dbReference>
<name>A1ZHE8_MICM2</name>
<dbReference type="InterPro" id="IPR014922">
    <property type="entry name" value="YdhG-like"/>
</dbReference>
<dbReference type="Gene3D" id="3.90.1150.200">
    <property type="match status" value="1"/>
</dbReference>
<dbReference type="Proteomes" id="UP000004095">
    <property type="component" value="Unassembled WGS sequence"/>
</dbReference>
<dbReference type="eggNOG" id="ENOG5032SVM">
    <property type="taxonomic scope" value="Bacteria"/>
</dbReference>
<feature type="domain" description="YdhG-like" evidence="1">
    <location>
        <begin position="17"/>
        <end position="111"/>
    </location>
</feature>
<organism evidence="2 3">
    <name type="scientific">Microscilla marina ATCC 23134</name>
    <dbReference type="NCBI Taxonomy" id="313606"/>
    <lineage>
        <taxon>Bacteria</taxon>
        <taxon>Pseudomonadati</taxon>
        <taxon>Bacteroidota</taxon>
        <taxon>Cytophagia</taxon>
        <taxon>Cytophagales</taxon>
        <taxon>Microscillaceae</taxon>
        <taxon>Microscilla</taxon>
    </lineage>
</organism>
<sequence length="114" mass="13579">MLNDLENFYLNQPEPNKSCLLALREVILALDENIADAWKYRMPFFYYKNKMFCYLWIDKQTKEPYIGIAKGSEFTHPLLEQGGRSRIKILRIQPDQDLPINDIQVILREAMTFY</sequence>
<dbReference type="OrthoDB" id="670608at2"/>